<accession>A0ABV9PS36</accession>
<organism evidence="1 2">
    <name type="scientific">Dietzia aurantiaca</name>
    <dbReference type="NCBI Taxonomy" id="983873"/>
    <lineage>
        <taxon>Bacteria</taxon>
        <taxon>Bacillati</taxon>
        <taxon>Actinomycetota</taxon>
        <taxon>Actinomycetes</taxon>
        <taxon>Mycobacteriales</taxon>
        <taxon>Dietziaceae</taxon>
        <taxon>Dietzia</taxon>
    </lineage>
</organism>
<sequence>MTGEQSTADTGDATTQEKPFFQVVGGNPSAVEVGILAAVFATAEGNAAHAGESHNGIKNDWGSYEDRLRPPFGYNPSSFLNRRQY</sequence>
<dbReference type="InterPro" id="IPR032716">
    <property type="entry name" value="ACC_epsilon"/>
</dbReference>
<evidence type="ECO:0000313" key="2">
    <source>
        <dbReference type="Proteomes" id="UP001595836"/>
    </source>
</evidence>
<reference evidence="2" key="1">
    <citation type="journal article" date="2019" name="Int. J. Syst. Evol. Microbiol.">
        <title>The Global Catalogue of Microorganisms (GCM) 10K type strain sequencing project: providing services to taxonomists for standard genome sequencing and annotation.</title>
        <authorList>
            <consortium name="The Broad Institute Genomics Platform"/>
            <consortium name="The Broad Institute Genome Sequencing Center for Infectious Disease"/>
            <person name="Wu L."/>
            <person name="Ma J."/>
        </authorList>
    </citation>
    <scope>NUCLEOTIDE SEQUENCE [LARGE SCALE GENOMIC DNA]</scope>
    <source>
        <strain evidence="2">JCM 11882</strain>
    </source>
</reference>
<name>A0ABV9PS36_9ACTN</name>
<proteinExistence type="predicted"/>
<dbReference type="Proteomes" id="UP001595836">
    <property type="component" value="Unassembled WGS sequence"/>
</dbReference>
<dbReference type="EMBL" id="JBHSHP010000016">
    <property type="protein sequence ID" value="MFC4754251.1"/>
    <property type="molecule type" value="Genomic_DNA"/>
</dbReference>
<dbReference type="RefSeq" id="WP_344996533.1">
    <property type="nucleotide sequence ID" value="NZ_BAABCD010000056.1"/>
</dbReference>
<keyword evidence="2" id="KW-1185">Reference proteome</keyword>
<comment type="caution">
    <text evidence="1">The sequence shown here is derived from an EMBL/GenBank/DDBJ whole genome shotgun (WGS) entry which is preliminary data.</text>
</comment>
<gene>
    <name evidence="1" type="ORF">ACFO7U_05585</name>
</gene>
<protein>
    <submittedName>
        <fullName evidence="1">Acyl-CoA carboxylase subunit epsilon</fullName>
    </submittedName>
</protein>
<evidence type="ECO:0000313" key="1">
    <source>
        <dbReference type="EMBL" id="MFC4754251.1"/>
    </source>
</evidence>
<dbReference type="Pfam" id="PF13822">
    <property type="entry name" value="ACC_epsilon"/>
    <property type="match status" value="1"/>
</dbReference>